<evidence type="ECO:0000313" key="4">
    <source>
        <dbReference type="RefSeq" id="XP_022300419.1"/>
    </source>
</evidence>
<evidence type="ECO:0000256" key="1">
    <source>
        <dbReference type="ARBA" id="ARBA00022614"/>
    </source>
</evidence>
<dbReference type="InterPro" id="IPR050333">
    <property type="entry name" value="SLRP"/>
</dbReference>
<keyword evidence="3" id="KW-1185">Reference proteome</keyword>
<dbReference type="SMART" id="SM00369">
    <property type="entry name" value="LRR_TYP"/>
    <property type="match status" value="5"/>
</dbReference>
<proteinExistence type="predicted"/>
<keyword evidence="2" id="KW-0677">Repeat</keyword>
<dbReference type="AlphaFoldDB" id="A0A8B8BCC5"/>
<protein>
    <submittedName>
        <fullName evidence="4">Phospholipase A2 inhibitor-like</fullName>
    </submittedName>
</protein>
<name>A0A8B8BCC5_CRAVI</name>
<keyword evidence="1" id="KW-0433">Leucine-rich repeat</keyword>
<dbReference type="InterPro" id="IPR032675">
    <property type="entry name" value="LRR_dom_sf"/>
</dbReference>
<dbReference type="InterPro" id="IPR001611">
    <property type="entry name" value="Leu-rich_rpt"/>
</dbReference>
<dbReference type="Pfam" id="PF13855">
    <property type="entry name" value="LRR_8"/>
    <property type="match status" value="2"/>
</dbReference>
<dbReference type="KEGG" id="cvn:111108676"/>
<accession>A0A8B8BCC5</accession>
<evidence type="ECO:0000256" key="2">
    <source>
        <dbReference type="ARBA" id="ARBA00022737"/>
    </source>
</evidence>
<dbReference type="PANTHER" id="PTHR45712:SF1">
    <property type="entry name" value="NEPHROCAN"/>
    <property type="match status" value="1"/>
</dbReference>
<dbReference type="GeneID" id="111108676"/>
<sequence>MACISYRVQTVPSSSAHAPPDCPLPLPCECNGNQQIVYCSNKSLSILPPVQTSEGKWTFFLDNNGIESIPDKYFLGVKINFLSLENNKLQTIGENAFAGSEDTLNYLHLENNKLTTLPAAVGKLRKLTAISIQRNPMADLSTDVLQNISSSLQLISFGSSAMSKWPINLQLLTSLFSIDLYDVQFSQLPEDAFSVFSANLTFLNFYNTGLTKLPSSINSCRGISTMTFQGNKKLSANAITESVTEGFPLLTSISFQENGLITLPSIFSKSTKIGRISVTNEPLEYLREDTFPPHLSSYLHFLPISGTKLNRIPSVLSNLDSLTGISIIQSQILEIQDGDLSRLFNLGVLFLGYSPLVRISDNAFSNNKQLSYITLDHTRLTTIPKALMHAQSLQNVDMTSCPVECSCASLGWMKSWKETPSFYGSCHNLNGTSLNSYIQKDVPSCP</sequence>
<keyword evidence="4" id="KW-0593">Phospholipase A2 inhibitor</keyword>
<dbReference type="RefSeq" id="XP_022300419.1">
    <property type="nucleotide sequence ID" value="XM_022444711.1"/>
</dbReference>
<dbReference type="SUPFAM" id="SSF52047">
    <property type="entry name" value="RNI-like"/>
    <property type="match status" value="1"/>
</dbReference>
<organism evidence="3 4">
    <name type="scientific">Crassostrea virginica</name>
    <name type="common">Eastern oyster</name>
    <dbReference type="NCBI Taxonomy" id="6565"/>
    <lineage>
        <taxon>Eukaryota</taxon>
        <taxon>Metazoa</taxon>
        <taxon>Spiralia</taxon>
        <taxon>Lophotrochozoa</taxon>
        <taxon>Mollusca</taxon>
        <taxon>Bivalvia</taxon>
        <taxon>Autobranchia</taxon>
        <taxon>Pteriomorphia</taxon>
        <taxon>Ostreida</taxon>
        <taxon>Ostreoidea</taxon>
        <taxon>Ostreidae</taxon>
        <taxon>Crassostrea</taxon>
    </lineage>
</organism>
<dbReference type="PANTHER" id="PTHR45712">
    <property type="entry name" value="AGAP008170-PA"/>
    <property type="match status" value="1"/>
</dbReference>
<dbReference type="GO" id="GO:0005615">
    <property type="term" value="C:extracellular space"/>
    <property type="evidence" value="ECO:0007669"/>
    <property type="project" value="TreeGrafter"/>
</dbReference>
<reference evidence="4" key="1">
    <citation type="submission" date="2025-08" db="UniProtKB">
        <authorList>
            <consortium name="RefSeq"/>
        </authorList>
    </citation>
    <scope>IDENTIFICATION</scope>
    <source>
        <tissue evidence="4">Whole sample</tissue>
    </source>
</reference>
<dbReference type="Proteomes" id="UP000694844">
    <property type="component" value="Chromosome 8"/>
</dbReference>
<dbReference type="InterPro" id="IPR003591">
    <property type="entry name" value="Leu-rich_rpt_typical-subtyp"/>
</dbReference>
<gene>
    <name evidence="4" type="primary">LOC111108676</name>
</gene>
<dbReference type="Gene3D" id="3.80.10.10">
    <property type="entry name" value="Ribonuclease Inhibitor"/>
    <property type="match status" value="3"/>
</dbReference>
<dbReference type="GO" id="GO:0019834">
    <property type="term" value="F:phospholipase A2 inhibitor activity"/>
    <property type="evidence" value="ECO:0007669"/>
    <property type="project" value="UniProtKB-KW"/>
</dbReference>
<dbReference type="OrthoDB" id="6137799at2759"/>
<evidence type="ECO:0000313" key="3">
    <source>
        <dbReference type="Proteomes" id="UP000694844"/>
    </source>
</evidence>